<dbReference type="GO" id="GO:0035556">
    <property type="term" value="P:intracellular signal transduction"/>
    <property type="evidence" value="ECO:0007669"/>
    <property type="project" value="InterPro"/>
</dbReference>
<dbReference type="EMBL" id="JADGKB010000154">
    <property type="protein sequence ID" value="KAJ3252103.1"/>
    <property type="molecule type" value="Genomic_DNA"/>
</dbReference>
<feature type="compositionally biased region" description="Polar residues" evidence="1">
    <location>
        <begin position="513"/>
        <end position="530"/>
    </location>
</feature>
<dbReference type="SMART" id="SM00537">
    <property type="entry name" value="DCX"/>
    <property type="match status" value="2"/>
</dbReference>
<dbReference type="Proteomes" id="UP001210925">
    <property type="component" value="Unassembled WGS sequence"/>
</dbReference>
<dbReference type="SUPFAM" id="SSF89837">
    <property type="entry name" value="Doublecortin (DC)"/>
    <property type="match status" value="3"/>
</dbReference>
<feature type="compositionally biased region" description="Polar residues" evidence="1">
    <location>
        <begin position="480"/>
        <end position="489"/>
    </location>
</feature>
<feature type="compositionally biased region" description="Polar residues" evidence="1">
    <location>
        <begin position="438"/>
        <end position="448"/>
    </location>
</feature>
<evidence type="ECO:0000313" key="3">
    <source>
        <dbReference type="EMBL" id="KAJ3252103.1"/>
    </source>
</evidence>
<organism evidence="3 4">
    <name type="scientific">Boothiomyces macroporosus</name>
    <dbReference type="NCBI Taxonomy" id="261099"/>
    <lineage>
        <taxon>Eukaryota</taxon>
        <taxon>Fungi</taxon>
        <taxon>Fungi incertae sedis</taxon>
        <taxon>Chytridiomycota</taxon>
        <taxon>Chytridiomycota incertae sedis</taxon>
        <taxon>Chytridiomycetes</taxon>
        <taxon>Rhizophydiales</taxon>
        <taxon>Terramycetaceae</taxon>
        <taxon>Boothiomyces</taxon>
    </lineage>
</organism>
<feature type="compositionally biased region" description="Polar residues" evidence="1">
    <location>
        <begin position="364"/>
        <end position="374"/>
    </location>
</feature>
<feature type="compositionally biased region" description="Polar residues" evidence="1">
    <location>
        <begin position="382"/>
        <end position="399"/>
    </location>
</feature>
<evidence type="ECO:0000256" key="1">
    <source>
        <dbReference type="SAM" id="MobiDB-lite"/>
    </source>
</evidence>
<dbReference type="GO" id="GO:0005874">
    <property type="term" value="C:microtubule"/>
    <property type="evidence" value="ECO:0007669"/>
    <property type="project" value="TreeGrafter"/>
</dbReference>
<dbReference type="PANTHER" id="PTHR23004">
    <property type="entry name" value="DOUBLECORTIN DOMAIN CONTAINING 2"/>
    <property type="match status" value="1"/>
</dbReference>
<dbReference type="PANTHER" id="PTHR23004:SF11">
    <property type="entry name" value="PROTEIN RPI-1"/>
    <property type="match status" value="1"/>
</dbReference>
<evidence type="ECO:0000259" key="2">
    <source>
        <dbReference type="PROSITE" id="PS50309"/>
    </source>
</evidence>
<feature type="domain" description="Doublecortin" evidence="2">
    <location>
        <begin position="152"/>
        <end position="205"/>
    </location>
</feature>
<gene>
    <name evidence="3" type="ORF">HK103_001835</name>
</gene>
<evidence type="ECO:0000313" key="4">
    <source>
        <dbReference type="Proteomes" id="UP001210925"/>
    </source>
</evidence>
<dbReference type="Gene3D" id="3.10.20.230">
    <property type="entry name" value="Doublecortin domain"/>
    <property type="match status" value="3"/>
</dbReference>
<feature type="domain" description="Doublecortin" evidence="2">
    <location>
        <begin position="224"/>
        <end position="305"/>
    </location>
</feature>
<dbReference type="Pfam" id="PF03607">
    <property type="entry name" value="DCX"/>
    <property type="match status" value="3"/>
</dbReference>
<feature type="region of interest" description="Disordered" evidence="1">
    <location>
        <begin position="333"/>
        <end position="417"/>
    </location>
</feature>
<dbReference type="GO" id="GO:0005815">
    <property type="term" value="C:microtubule organizing center"/>
    <property type="evidence" value="ECO:0007669"/>
    <property type="project" value="TreeGrafter"/>
</dbReference>
<keyword evidence="4" id="KW-1185">Reference proteome</keyword>
<sequence length="544" mass="61274">MASIIDTHATKIRLYRNGDIYYPGKKIVVSSYVKNFEQFLTECSRDIQLIGGVRRIFDMNGTRIRSLDELHDSRFYVATSGEPFKKVDYLVEEDQIPPVFIGVGRGTLSMQQPSQSTLARRKINRSTGGLLTEEQKAEIRTLNSESLFSPTLLKYLSSLKILKSGQVRKLYDAKTGKRIRVLNDLQPGQNIVLSSFDPFKKLPYHFIDLESHVPVMKKENEKPKVVRFFPNGDAYHLGLSLSITKKRFPSLSKVLDVLNSQIQLVTGKIQKIYAVDGTRIYNVDDLRPVNVLVANDDPFIKLRYNVMAIQHTHGVGLNGATLRNEFISKIRPITQRGRVRHHTEQEAASEMPTKPNTSHKRKMSQQYNEPSGTESETEHSKTYTSTSKLKESTSNLKAESSSKLKEETGSKSRESSKNIVKVIQDKADKANVSFALEKNQTQHLSSKLTQKKESRPPSAVPEDESIKDKSGREEELLESPTKTMQSNKSIADAKRVESYPNSAATTPKLRKSVLSTSKIPKLSSRNNSSEEIVEREKVASATEV</sequence>
<dbReference type="PROSITE" id="PS50309">
    <property type="entry name" value="DC"/>
    <property type="match status" value="3"/>
</dbReference>
<protein>
    <recommendedName>
        <fullName evidence="2">Doublecortin domain-containing protein</fullName>
    </recommendedName>
</protein>
<name>A0AAD5Y0N7_9FUNG</name>
<proteinExistence type="predicted"/>
<reference evidence="3" key="1">
    <citation type="submission" date="2020-05" db="EMBL/GenBank/DDBJ databases">
        <title>Phylogenomic resolution of chytrid fungi.</title>
        <authorList>
            <person name="Stajich J.E."/>
            <person name="Amses K."/>
            <person name="Simmons R."/>
            <person name="Seto K."/>
            <person name="Myers J."/>
            <person name="Bonds A."/>
            <person name="Quandt C.A."/>
            <person name="Barry K."/>
            <person name="Liu P."/>
            <person name="Grigoriev I."/>
            <person name="Longcore J.E."/>
            <person name="James T.Y."/>
        </authorList>
    </citation>
    <scope>NUCLEOTIDE SEQUENCE</scope>
    <source>
        <strain evidence="3">PLAUS21</strain>
    </source>
</reference>
<feature type="compositionally biased region" description="Basic and acidic residues" evidence="1">
    <location>
        <begin position="400"/>
        <end position="416"/>
    </location>
</feature>
<dbReference type="AlphaFoldDB" id="A0AAD5Y0N7"/>
<dbReference type="InterPro" id="IPR003533">
    <property type="entry name" value="Doublecortin_dom"/>
</dbReference>
<accession>A0AAD5Y0N7</accession>
<comment type="caution">
    <text evidence="3">The sequence shown here is derived from an EMBL/GenBank/DDBJ whole genome shotgun (WGS) entry which is preliminary data.</text>
</comment>
<feature type="region of interest" description="Disordered" evidence="1">
    <location>
        <begin position="436"/>
        <end position="544"/>
    </location>
</feature>
<feature type="domain" description="Doublecortin" evidence="2">
    <location>
        <begin position="10"/>
        <end position="90"/>
    </location>
</feature>
<dbReference type="InterPro" id="IPR036572">
    <property type="entry name" value="Doublecortin_dom_sf"/>
</dbReference>
<feature type="compositionally biased region" description="Basic and acidic residues" evidence="1">
    <location>
        <begin position="464"/>
        <end position="474"/>
    </location>
</feature>